<dbReference type="EMBL" id="JBHTKK010000030">
    <property type="protein sequence ID" value="MFD1067896.1"/>
    <property type="molecule type" value="Genomic_DNA"/>
</dbReference>
<keyword evidence="2" id="KW-1185">Reference proteome</keyword>
<evidence type="ECO:0000313" key="2">
    <source>
        <dbReference type="Proteomes" id="UP001597041"/>
    </source>
</evidence>
<dbReference type="Proteomes" id="UP001597041">
    <property type="component" value="Unassembled WGS sequence"/>
</dbReference>
<organism evidence="1 2">
    <name type="scientific">Oceanobacillus locisalsi</name>
    <dbReference type="NCBI Taxonomy" id="546107"/>
    <lineage>
        <taxon>Bacteria</taxon>
        <taxon>Bacillati</taxon>
        <taxon>Bacillota</taxon>
        <taxon>Bacilli</taxon>
        <taxon>Bacillales</taxon>
        <taxon>Bacillaceae</taxon>
        <taxon>Oceanobacillus</taxon>
    </lineage>
</organism>
<name>A0ABW3NN40_9BACI</name>
<protein>
    <submittedName>
        <fullName evidence="1">DUF5082 family protein</fullName>
    </submittedName>
</protein>
<proteinExistence type="predicted"/>
<sequence length="140" mass="15942">MSSDELSNLQTKKTRMNHDISIAREKVSAAEGRVKRLQTISSSLQTSIHSLRNLKSEADGFEVTKSKWEGNQENQFETKYNSHGVYLETYESDTVKAKQRIDDDLEMARQEKAQADMGLTDLQFNLANLELDIKEAKEDA</sequence>
<reference evidence="2" key="1">
    <citation type="journal article" date="2019" name="Int. J. Syst. Evol. Microbiol.">
        <title>The Global Catalogue of Microorganisms (GCM) 10K type strain sequencing project: providing services to taxonomists for standard genome sequencing and annotation.</title>
        <authorList>
            <consortium name="The Broad Institute Genomics Platform"/>
            <consortium name="The Broad Institute Genome Sequencing Center for Infectious Disease"/>
            <person name="Wu L."/>
            <person name="Ma J."/>
        </authorList>
    </citation>
    <scope>NUCLEOTIDE SEQUENCE [LARGE SCALE GENOMIC DNA]</scope>
    <source>
        <strain evidence="2">CCUG 56608</strain>
    </source>
</reference>
<comment type="caution">
    <text evidence="1">The sequence shown here is derived from an EMBL/GenBank/DDBJ whole genome shotgun (WGS) entry which is preliminary data.</text>
</comment>
<dbReference type="RefSeq" id="WP_379594060.1">
    <property type="nucleotide sequence ID" value="NZ_JBHTKK010000030.1"/>
</dbReference>
<dbReference type="InterPro" id="IPR031681">
    <property type="entry name" value="YwqH-like"/>
</dbReference>
<dbReference type="Pfam" id="PF16888">
    <property type="entry name" value="YwqH-like"/>
    <property type="match status" value="1"/>
</dbReference>
<gene>
    <name evidence="1" type="ORF">ACFQ19_17955</name>
</gene>
<accession>A0ABW3NN40</accession>
<evidence type="ECO:0000313" key="1">
    <source>
        <dbReference type="EMBL" id="MFD1067896.1"/>
    </source>
</evidence>